<keyword evidence="1" id="KW-0472">Membrane</keyword>
<comment type="caution">
    <text evidence="2">The sequence shown here is derived from an EMBL/GenBank/DDBJ whole genome shotgun (WGS) entry which is preliminary data.</text>
</comment>
<gene>
    <name evidence="2" type="ORF">GALL_461490</name>
</gene>
<proteinExistence type="predicted"/>
<keyword evidence="1" id="KW-1133">Transmembrane helix</keyword>
<accession>A0A1J5PM24</accession>
<dbReference type="AlphaFoldDB" id="A0A1J5PM24"/>
<sequence>MMEDASSDDALTLIAARPLSARELARLTAVTSRHPSVWLLTVRRRRLLFLGLAAPGFLAVFTTTLHHNFFVLIAGFVLFGAAVLFRAVSEPLFVRAEAADLWPPESFPPSRQREFPHA</sequence>
<feature type="transmembrane region" description="Helical" evidence="1">
    <location>
        <begin position="47"/>
        <end position="63"/>
    </location>
</feature>
<dbReference type="EMBL" id="MLJW01003360">
    <property type="protein sequence ID" value="OIQ72226.1"/>
    <property type="molecule type" value="Genomic_DNA"/>
</dbReference>
<feature type="transmembrane region" description="Helical" evidence="1">
    <location>
        <begin position="69"/>
        <end position="88"/>
    </location>
</feature>
<organism evidence="2">
    <name type="scientific">mine drainage metagenome</name>
    <dbReference type="NCBI Taxonomy" id="410659"/>
    <lineage>
        <taxon>unclassified sequences</taxon>
        <taxon>metagenomes</taxon>
        <taxon>ecological metagenomes</taxon>
    </lineage>
</organism>
<reference evidence="2" key="1">
    <citation type="submission" date="2016-10" db="EMBL/GenBank/DDBJ databases">
        <title>Sequence of Gallionella enrichment culture.</title>
        <authorList>
            <person name="Poehlein A."/>
            <person name="Muehling M."/>
            <person name="Daniel R."/>
        </authorList>
    </citation>
    <scope>NUCLEOTIDE SEQUENCE</scope>
</reference>
<name>A0A1J5PM24_9ZZZZ</name>
<evidence type="ECO:0000256" key="1">
    <source>
        <dbReference type="SAM" id="Phobius"/>
    </source>
</evidence>
<evidence type="ECO:0000313" key="2">
    <source>
        <dbReference type="EMBL" id="OIQ72226.1"/>
    </source>
</evidence>
<keyword evidence="1" id="KW-0812">Transmembrane</keyword>
<protein>
    <submittedName>
        <fullName evidence="2">Uncharacterized protein</fullName>
    </submittedName>
</protein>